<dbReference type="EMBL" id="WXYQ01000004">
    <property type="protein sequence ID" value="NBG94914.1"/>
    <property type="molecule type" value="Genomic_DNA"/>
</dbReference>
<evidence type="ECO:0000313" key="3">
    <source>
        <dbReference type="Proteomes" id="UP000470384"/>
    </source>
</evidence>
<feature type="chain" id="PRO_5032361590" description="Lipoprotein" evidence="1">
    <location>
        <begin position="23"/>
        <end position="58"/>
    </location>
</feature>
<dbReference type="AlphaFoldDB" id="A0A845Q8Z2"/>
<dbReference type="Proteomes" id="UP000470384">
    <property type="component" value="Unassembled WGS sequence"/>
</dbReference>
<organism evidence="2 3">
    <name type="scientific">Pyruvatibacter mobilis</name>
    <dbReference type="NCBI Taxonomy" id="1712261"/>
    <lineage>
        <taxon>Bacteria</taxon>
        <taxon>Pseudomonadati</taxon>
        <taxon>Pseudomonadota</taxon>
        <taxon>Alphaproteobacteria</taxon>
        <taxon>Hyphomicrobiales</taxon>
        <taxon>Parvibaculaceae</taxon>
        <taxon>Pyruvatibacter</taxon>
    </lineage>
</organism>
<gene>
    <name evidence="2" type="ORF">GTQ45_04125</name>
</gene>
<accession>A0A845Q8Z2</accession>
<reference evidence="2 3" key="1">
    <citation type="journal article" date="2016" name="Int. J. Syst. Evol. Microbiol.">
        <title>Pyruvatibacter mobilis gen. nov., sp. nov., a marine bacterium from the culture broth of Picochlorum sp. 122.</title>
        <authorList>
            <person name="Wang G."/>
            <person name="Tang M."/>
            <person name="Wu H."/>
            <person name="Dai S."/>
            <person name="Li T."/>
            <person name="Chen C."/>
            <person name="He H."/>
            <person name="Fan J."/>
            <person name="Xiang W."/>
            <person name="Li X."/>
        </authorList>
    </citation>
    <scope>NUCLEOTIDE SEQUENCE [LARGE SCALE GENOMIC DNA]</scope>
    <source>
        <strain evidence="2 3">GYP-11</strain>
    </source>
</reference>
<proteinExistence type="predicted"/>
<evidence type="ECO:0000313" key="2">
    <source>
        <dbReference type="EMBL" id="NBG94914.1"/>
    </source>
</evidence>
<evidence type="ECO:0000256" key="1">
    <source>
        <dbReference type="SAM" id="SignalP"/>
    </source>
</evidence>
<sequence>MTDLMKTLAIVGLMAVPAGGCALGVAAGAGYTVADEVDEGDGEFDVLEDARGEGNGAN</sequence>
<evidence type="ECO:0008006" key="4">
    <source>
        <dbReference type="Google" id="ProtNLM"/>
    </source>
</evidence>
<dbReference type="RefSeq" id="WP_160586970.1">
    <property type="nucleotide sequence ID" value="NZ_BMHN01000001.1"/>
</dbReference>
<dbReference type="GeneID" id="300655825"/>
<feature type="signal peptide" evidence="1">
    <location>
        <begin position="1"/>
        <end position="22"/>
    </location>
</feature>
<keyword evidence="1" id="KW-0732">Signal</keyword>
<protein>
    <recommendedName>
        <fullName evidence="4">Lipoprotein</fullName>
    </recommendedName>
</protein>
<name>A0A845Q8Z2_9HYPH</name>
<comment type="caution">
    <text evidence="2">The sequence shown here is derived from an EMBL/GenBank/DDBJ whole genome shotgun (WGS) entry which is preliminary data.</text>
</comment>
<keyword evidence="3" id="KW-1185">Reference proteome</keyword>